<dbReference type="AlphaFoldDB" id="A0A7X5R3C8"/>
<organism evidence="2 3">
    <name type="scientific">Lysinibacter cavernae</name>
    <dbReference type="NCBI Taxonomy" id="1640652"/>
    <lineage>
        <taxon>Bacteria</taxon>
        <taxon>Bacillati</taxon>
        <taxon>Actinomycetota</taxon>
        <taxon>Actinomycetes</taxon>
        <taxon>Micrococcales</taxon>
        <taxon>Microbacteriaceae</taxon>
        <taxon>Lysinibacter</taxon>
    </lineage>
</organism>
<dbReference type="Gene3D" id="3.40.50.720">
    <property type="entry name" value="NAD(P)-binding Rossmann-like Domain"/>
    <property type="match status" value="1"/>
</dbReference>
<dbReference type="PANTHER" id="PTHR43677:SF1">
    <property type="entry name" value="ACRYLYL-COA REDUCTASE ACUI-RELATED"/>
    <property type="match status" value="1"/>
</dbReference>
<dbReference type="EC" id="1.3.1.-" evidence="2"/>
<protein>
    <submittedName>
        <fullName evidence="2">Acrylyl-CoA reductase (NADPH)</fullName>
        <ecNumber evidence="2">1.3.1.-</ecNumber>
    </submittedName>
</protein>
<keyword evidence="2" id="KW-0560">Oxidoreductase</keyword>
<evidence type="ECO:0000313" key="3">
    <source>
        <dbReference type="Proteomes" id="UP000541033"/>
    </source>
</evidence>
<accession>A0A7X5R3C8</accession>
<dbReference type="EMBL" id="JAAMOX010000002">
    <property type="protein sequence ID" value="NIH54903.1"/>
    <property type="molecule type" value="Genomic_DNA"/>
</dbReference>
<name>A0A7X5R3C8_9MICO</name>
<dbReference type="Proteomes" id="UP000541033">
    <property type="component" value="Unassembled WGS sequence"/>
</dbReference>
<dbReference type="RefSeq" id="WP_167151529.1">
    <property type="nucleotide sequence ID" value="NZ_JAAMOX010000002.1"/>
</dbReference>
<gene>
    <name evidence="2" type="ORF">FHX76_002799</name>
</gene>
<dbReference type="InterPro" id="IPR011032">
    <property type="entry name" value="GroES-like_sf"/>
</dbReference>
<dbReference type="PANTHER" id="PTHR43677">
    <property type="entry name" value="SHORT-CHAIN DEHYDROGENASE/REDUCTASE"/>
    <property type="match status" value="1"/>
</dbReference>
<comment type="caution">
    <text evidence="2">The sequence shown here is derived from an EMBL/GenBank/DDBJ whole genome shotgun (WGS) entry which is preliminary data.</text>
</comment>
<dbReference type="InterPro" id="IPR013154">
    <property type="entry name" value="ADH-like_N"/>
</dbReference>
<dbReference type="SUPFAM" id="SSF50129">
    <property type="entry name" value="GroES-like"/>
    <property type="match status" value="1"/>
</dbReference>
<dbReference type="Pfam" id="PF00107">
    <property type="entry name" value="ADH_zinc_N"/>
    <property type="match status" value="1"/>
</dbReference>
<dbReference type="InterPro" id="IPR036291">
    <property type="entry name" value="NAD(P)-bd_dom_sf"/>
</dbReference>
<dbReference type="CDD" id="cd08288">
    <property type="entry name" value="MDR_yhdh"/>
    <property type="match status" value="1"/>
</dbReference>
<dbReference type="NCBIfam" id="TIGR02823">
    <property type="entry name" value="oxido_YhdH"/>
    <property type="match status" value="1"/>
</dbReference>
<dbReference type="SUPFAM" id="SSF51735">
    <property type="entry name" value="NAD(P)-binding Rossmann-fold domains"/>
    <property type="match status" value="1"/>
</dbReference>
<dbReference type="InterPro" id="IPR051397">
    <property type="entry name" value="Zn-ADH-like_protein"/>
</dbReference>
<sequence length="342" mass="35657">MTENHFHALLVEETFGETSERPTLARFATLNDAALATPDGAVWVAVDYSSLNYKDALALAGNRGVARVLPLVAGIDLVGTVTSSDDPRWMPGDRVILNGDGLGETRHGGLAQRAHVRADSLVRLPEGRSARWAAALGTAGFTAALSVLAVHDHGVTPADGPVLVTGAAGGVGSVAITLLAKAGFTVVASSGRAEEEGDYLRSLGAAEIIDRSELGGEGKPLQRMRWAAAVDSVGSHTLANALAQTNYGGIVTACGLAQGADLPATVMPFILRGITLSGINSVDAPLASRQRAWDYLAASFDEDELAPFTREIRLEDVLHHAGDFATGKVRGRIVVRVEAPTV</sequence>
<evidence type="ECO:0000259" key="1">
    <source>
        <dbReference type="SMART" id="SM00829"/>
    </source>
</evidence>
<dbReference type="InterPro" id="IPR013149">
    <property type="entry name" value="ADH-like_C"/>
</dbReference>
<keyword evidence="3" id="KW-1185">Reference proteome</keyword>
<dbReference type="GO" id="GO:0043957">
    <property type="term" value="F:acryloyl-CoA reductase (NADPH) activity"/>
    <property type="evidence" value="ECO:0007669"/>
    <property type="project" value="TreeGrafter"/>
</dbReference>
<evidence type="ECO:0000313" key="2">
    <source>
        <dbReference type="EMBL" id="NIH54903.1"/>
    </source>
</evidence>
<proteinExistence type="predicted"/>
<reference evidence="2 3" key="1">
    <citation type="submission" date="2020-02" db="EMBL/GenBank/DDBJ databases">
        <title>Sequencing the genomes of 1000 actinobacteria strains.</title>
        <authorList>
            <person name="Klenk H.-P."/>
        </authorList>
    </citation>
    <scope>NUCLEOTIDE SEQUENCE [LARGE SCALE GENOMIC DNA]</scope>
    <source>
        <strain evidence="2 3">DSM 27960</strain>
    </source>
</reference>
<feature type="domain" description="Enoyl reductase (ER)" evidence="1">
    <location>
        <begin position="28"/>
        <end position="335"/>
    </location>
</feature>
<dbReference type="SMART" id="SM00829">
    <property type="entry name" value="PKS_ER"/>
    <property type="match status" value="1"/>
</dbReference>
<dbReference type="Pfam" id="PF08240">
    <property type="entry name" value="ADH_N"/>
    <property type="match status" value="1"/>
</dbReference>
<dbReference type="InterPro" id="IPR020843">
    <property type="entry name" value="ER"/>
</dbReference>
<dbReference type="Gene3D" id="3.90.180.10">
    <property type="entry name" value="Medium-chain alcohol dehydrogenases, catalytic domain"/>
    <property type="match status" value="1"/>
</dbReference>
<dbReference type="InterPro" id="IPR014188">
    <property type="entry name" value="Acrylyl-CoA_reductase_AcuI"/>
</dbReference>